<evidence type="ECO:0000313" key="2">
    <source>
        <dbReference type="EMBL" id="KXW57804.1"/>
    </source>
</evidence>
<keyword evidence="1" id="KW-0472">Membrane</keyword>
<evidence type="ECO:0000313" key="3">
    <source>
        <dbReference type="Proteomes" id="UP000075653"/>
    </source>
</evidence>
<name>A0A149VY16_9PROT</name>
<feature type="transmembrane region" description="Helical" evidence="1">
    <location>
        <begin position="219"/>
        <end position="241"/>
    </location>
</feature>
<feature type="transmembrane region" description="Helical" evidence="1">
    <location>
        <begin position="261"/>
        <end position="284"/>
    </location>
</feature>
<protein>
    <submittedName>
        <fullName evidence="2">Uncharacterized protein</fullName>
    </submittedName>
</protein>
<dbReference type="EMBL" id="LRRD01000036">
    <property type="protein sequence ID" value="KXW57804.1"/>
    <property type="molecule type" value="Genomic_DNA"/>
</dbReference>
<accession>A0A149VY16</accession>
<keyword evidence="3" id="KW-1185">Reference proteome</keyword>
<sequence>MFPQKYPVVETKDIPKVVVDVSEGGSCTEKPSRLSLILLLLILWLVTRPYEGILWDSEYYTVQALHFLWPDRYANDLYFAFGSQDQFSIFSRIYGPAIASLGLAHAHIALTLLTQLAWVSGLVYLAKGMFQEKWAYLAMAGVIVFPGSAGLVFHYGEPILTPRILAEALTLVALGAIWRERIFFSLGLLGVGTVIHPLMTLPGIVFWFLWFFGRKKTGWWACALAGTIVLGLAASGVQPFVRLTQPFDPVWLNIVHQRSPYCFISQWGMGEWSAVIHTVLLTLWAMQKAGNKERPFLKLALLIGVGGIVLSWLGGDLLKNVLILDAQLWRAMWMVSLISHLFIAQRLITLFHDPRSYHARWLWMGAFLLTLLAGFHGGFYLLATPLMAVAFLVQQWEERTPEPLPLWGRWLVASFFLVVFFQTAFFFWNTFILDTVRGETAHVLLIEFVFTLGALMLMSLSFKESCAGFSTKSSVRIRFGMINLLLLGSLMVWDQRSPWIKSIDEASGPPSDLSKILPQGRPIYWEGDLTVPWFLLRRSSYFSCSQGTGSLFSRETAINYWQRYRSFQPLHTVEFSEGNTYCAPLPGEKISGPPTQGQVEKVCRENLGLGGMVLLHSIEGMHPKIWNSPIPFTYLKSIGHSKRWVTADRFYIYGCPIQK</sequence>
<feature type="transmembrane region" description="Helical" evidence="1">
    <location>
        <begin position="474"/>
        <end position="493"/>
    </location>
</feature>
<keyword evidence="1" id="KW-1133">Transmembrane helix</keyword>
<dbReference type="AlphaFoldDB" id="A0A149VY16"/>
<feature type="transmembrane region" description="Helical" evidence="1">
    <location>
        <begin position="410"/>
        <end position="431"/>
    </location>
</feature>
<proteinExistence type="predicted"/>
<evidence type="ECO:0000256" key="1">
    <source>
        <dbReference type="SAM" id="Phobius"/>
    </source>
</evidence>
<feature type="transmembrane region" description="Helical" evidence="1">
    <location>
        <begin position="327"/>
        <end position="349"/>
    </location>
</feature>
<comment type="caution">
    <text evidence="2">The sequence shown here is derived from an EMBL/GenBank/DDBJ whole genome shotgun (WGS) entry which is preliminary data.</text>
</comment>
<dbReference type="STRING" id="1789004.FEMY_16570"/>
<feature type="transmembrane region" description="Helical" evidence="1">
    <location>
        <begin position="184"/>
        <end position="212"/>
    </location>
</feature>
<feature type="transmembrane region" description="Helical" evidence="1">
    <location>
        <begin position="134"/>
        <end position="153"/>
    </location>
</feature>
<feature type="transmembrane region" description="Helical" evidence="1">
    <location>
        <begin position="443"/>
        <end position="462"/>
    </location>
</feature>
<dbReference type="RefSeq" id="WP_062188215.1">
    <property type="nucleotide sequence ID" value="NZ_LRRD01000036.1"/>
</dbReference>
<feature type="transmembrane region" description="Helical" evidence="1">
    <location>
        <begin position="296"/>
        <end position="315"/>
    </location>
</feature>
<reference evidence="2 3" key="1">
    <citation type="submission" date="2016-01" db="EMBL/GenBank/DDBJ databases">
        <title>Genome sequence of the acidophilic iron oxidising Ferrovum strain Z-31.</title>
        <authorList>
            <person name="Poehlein A."/>
            <person name="Ullrich S.R."/>
            <person name="Schloemann M."/>
            <person name="Muehling M."/>
            <person name="Daniel R."/>
        </authorList>
    </citation>
    <scope>NUCLEOTIDE SEQUENCE [LARGE SCALE GENOMIC DNA]</scope>
    <source>
        <strain evidence="2 3">Z-31</strain>
    </source>
</reference>
<feature type="transmembrane region" description="Helical" evidence="1">
    <location>
        <begin position="93"/>
        <end position="114"/>
    </location>
</feature>
<keyword evidence="1" id="KW-0812">Transmembrane</keyword>
<dbReference type="Proteomes" id="UP000075653">
    <property type="component" value="Unassembled WGS sequence"/>
</dbReference>
<dbReference type="PATRIC" id="fig|1789004.3.peg.1689"/>
<gene>
    <name evidence="2" type="ORF">FEMY_16570</name>
</gene>
<feature type="transmembrane region" description="Helical" evidence="1">
    <location>
        <begin position="361"/>
        <end position="390"/>
    </location>
</feature>
<organism evidence="2 3">
    <name type="scientific">Ferrovum myxofaciens</name>
    <dbReference type="NCBI Taxonomy" id="416213"/>
    <lineage>
        <taxon>Bacteria</taxon>
        <taxon>Pseudomonadati</taxon>
        <taxon>Pseudomonadota</taxon>
        <taxon>Betaproteobacteria</taxon>
        <taxon>Ferrovales</taxon>
        <taxon>Ferrovaceae</taxon>
        <taxon>Ferrovum</taxon>
    </lineage>
</organism>